<keyword evidence="5 10" id="KW-0315">Glutamine amidotransferase</keyword>
<sequence length="201" mass="20938">MTLALIDYGAGNLHSVANALKAAGASDIVITADADVVAHADRIVLPGVGAFAACASALRAVPGMVEAMERRVRGDGVPFLGICVGMQLLAETGEEFGVHPGLGWVAGSVRRLTPADPAAKVPHMGWNDVVPVVAHPLIVPGEAYFLHSYAFEGADVVATSDHAGPVVAAIGRDNILGVQFHPEKSQVYGLAFLRRFLTWAP</sequence>
<proteinExistence type="inferred from homology"/>
<evidence type="ECO:0000256" key="4">
    <source>
        <dbReference type="ARBA" id="ARBA00022801"/>
    </source>
</evidence>
<comment type="function">
    <text evidence="10">IGPS catalyzes the conversion of PRFAR and glutamine to IGP, AICAR and glutamate. The HisH subunit catalyzes the hydrolysis of glutamine to glutamate and ammonia as part of the synthesis of IGP and AICAR. The resulting ammonia molecule is channeled to the active site of HisF.</text>
</comment>
<dbReference type="STRING" id="1560345.AWL63_11105"/>
<evidence type="ECO:0000256" key="7">
    <source>
        <dbReference type="ARBA" id="ARBA00023239"/>
    </source>
</evidence>
<feature type="active site" description="Nucleophile" evidence="10 11">
    <location>
        <position position="83"/>
    </location>
</feature>
<dbReference type="CDD" id="cd01748">
    <property type="entry name" value="GATase1_IGP_Synthase"/>
    <property type="match status" value="1"/>
</dbReference>
<reference evidence="13 14" key="1">
    <citation type="submission" date="2016-01" db="EMBL/GenBank/DDBJ databases">
        <title>Complete genome and mega plasmid sequence of Sphingomonas panacis DCY99 elicits systemic resistance in rice to Xanthomonas oryzae.</title>
        <authorList>
            <person name="Kim Y.J."/>
            <person name="Yang D.C."/>
            <person name="Sing P."/>
        </authorList>
    </citation>
    <scope>NUCLEOTIDE SEQUENCE [LARGE SCALE GENOMIC DNA]</scope>
    <source>
        <strain evidence="13 14">DCY99</strain>
    </source>
</reference>
<keyword evidence="4 10" id="KW-0378">Hydrolase</keyword>
<comment type="subunit">
    <text evidence="2 10">Heterodimer of HisH and HisF.</text>
</comment>
<dbReference type="InterPro" id="IPR029062">
    <property type="entry name" value="Class_I_gatase-like"/>
</dbReference>
<evidence type="ECO:0000256" key="3">
    <source>
        <dbReference type="ARBA" id="ARBA00022605"/>
    </source>
</evidence>
<dbReference type="GO" id="GO:0000105">
    <property type="term" value="P:L-histidine biosynthetic process"/>
    <property type="evidence" value="ECO:0007669"/>
    <property type="project" value="UniProtKB-UniRule"/>
</dbReference>
<dbReference type="HAMAP" id="MF_00278">
    <property type="entry name" value="HisH"/>
    <property type="match status" value="1"/>
</dbReference>
<dbReference type="AlphaFoldDB" id="A0A1B3ZAI3"/>
<dbReference type="GO" id="GO:0004359">
    <property type="term" value="F:glutaminase activity"/>
    <property type="evidence" value="ECO:0007669"/>
    <property type="project" value="UniProtKB-EC"/>
</dbReference>
<keyword evidence="10" id="KW-0963">Cytoplasm</keyword>
<gene>
    <name evidence="10" type="primary">hisH</name>
    <name evidence="13" type="ORF">AWL63_11105</name>
</gene>
<dbReference type="Gene3D" id="3.40.50.880">
    <property type="match status" value="1"/>
</dbReference>
<comment type="subcellular location">
    <subcellularLocation>
        <location evidence="10">Cytoplasm</location>
    </subcellularLocation>
</comment>
<evidence type="ECO:0000256" key="10">
    <source>
        <dbReference type="HAMAP-Rule" id="MF_00278"/>
    </source>
</evidence>
<keyword evidence="6 10" id="KW-0368">Histidine biosynthesis</keyword>
<comment type="catalytic activity">
    <reaction evidence="9 10">
        <text>L-glutamine + H2O = L-glutamate + NH4(+)</text>
        <dbReference type="Rhea" id="RHEA:15889"/>
        <dbReference type="ChEBI" id="CHEBI:15377"/>
        <dbReference type="ChEBI" id="CHEBI:28938"/>
        <dbReference type="ChEBI" id="CHEBI:29985"/>
        <dbReference type="ChEBI" id="CHEBI:58359"/>
        <dbReference type="EC" id="3.5.1.2"/>
    </reaction>
</comment>
<dbReference type="GO" id="GO:0000107">
    <property type="term" value="F:imidazoleglycerol-phosphate synthase activity"/>
    <property type="evidence" value="ECO:0007669"/>
    <property type="project" value="UniProtKB-UniRule"/>
</dbReference>
<keyword evidence="7 10" id="KW-0456">Lyase</keyword>
<evidence type="ECO:0000259" key="12">
    <source>
        <dbReference type="Pfam" id="PF00117"/>
    </source>
</evidence>
<dbReference type="EMBL" id="CP014168">
    <property type="protein sequence ID" value="AOH84435.1"/>
    <property type="molecule type" value="Genomic_DNA"/>
</dbReference>
<dbReference type="EC" id="3.5.1.2" evidence="10"/>
<feature type="domain" description="Glutamine amidotransferase" evidence="12">
    <location>
        <begin position="5"/>
        <end position="195"/>
    </location>
</feature>
<dbReference type="Pfam" id="PF00117">
    <property type="entry name" value="GATase"/>
    <property type="match status" value="1"/>
</dbReference>
<dbReference type="RefSeq" id="WP_069204992.1">
    <property type="nucleotide sequence ID" value="NZ_CP014168.1"/>
</dbReference>
<keyword evidence="14" id="KW-1185">Reference proteome</keyword>
<dbReference type="GO" id="GO:0016829">
    <property type="term" value="F:lyase activity"/>
    <property type="evidence" value="ECO:0007669"/>
    <property type="project" value="UniProtKB-KW"/>
</dbReference>
<dbReference type="InterPro" id="IPR017926">
    <property type="entry name" value="GATASE"/>
</dbReference>
<dbReference type="Proteomes" id="UP000094256">
    <property type="component" value="Chromosome"/>
</dbReference>
<keyword evidence="3 10" id="KW-0028">Amino-acid biosynthesis</keyword>
<dbReference type="PANTHER" id="PTHR42701">
    <property type="entry name" value="IMIDAZOLE GLYCEROL PHOSPHATE SYNTHASE SUBUNIT HISH"/>
    <property type="match status" value="1"/>
</dbReference>
<feature type="active site" evidence="10 11">
    <location>
        <position position="181"/>
    </location>
</feature>
<dbReference type="PANTHER" id="PTHR42701:SF1">
    <property type="entry name" value="IMIDAZOLE GLYCEROL PHOSPHATE SYNTHASE SUBUNIT HISH"/>
    <property type="match status" value="1"/>
</dbReference>
<evidence type="ECO:0000256" key="2">
    <source>
        <dbReference type="ARBA" id="ARBA00011152"/>
    </source>
</evidence>
<dbReference type="PIRSF" id="PIRSF000495">
    <property type="entry name" value="Amidotransf_hisH"/>
    <property type="match status" value="1"/>
</dbReference>
<evidence type="ECO:0000256" key="9">
    <source>
        <dbReference type="ARBA" id="ARBA00049534"/>
    </source>
</evidence>
<evidence type="ECO:0000256" key="8">
    <source>
        <dbReference type="ARBA" id="ARBA00047838"/>
    </source>
</evidence>
<evidence type="ECO:0000256" key="11">
    <source>
        <dbReference type="PIRSR" id="PIRSR000495-1"/>
    </source>
</evidence>
<organism evidence="13 14">
    <name type="scientific">Sphingomonas panacis</name>
    <dbReference type="NCBI Taxonomy" id="1560345"/>
    <lineage>
        <taxon>Bacteria</taxon>
        <taxon>Pseudomonadati</taxon>
        <taxon>Pseudomonadota</taxon>
        <taxon>Alphaproteobacteria</taxon>
        <taxon>Sphingomonadales</taxon>
        <taxon>Sphingomonadaceae</taxon>
        <taxon>Sphingomonas</taxon>
    </lineage>
</organism>
<evidence type="ECO:0000313" key="13">
    <source>
        <dbReference type="EMBL" id="AOH84435.1"/>
    </source>
</evidence>
<dbReference type="KEGG" id="span:AWL63_11105"/>
<protein>
    <recommendedName>
        <fullName evidence="10">Imidazole glycerol phosphate synthase subunit HisH</fullName>
        <ecNumber evidence="10">4.3.2.10</ecNumber>
    </recommendedName>
    <alternativeName>
        <fullName evidence="10">IGP synthase glutaminase subunit</fullName>
        <ecNumber evidence="10">3.5.1.2</ecNumber>
    </alternativeName>
    <alternativeName>
        <fullName evidence="10">IGP synthase subunit HisH</fullName>
    </alternativeName>
    <alternativeName>
        <fullName evidence="10">ImGP synthase subunit HisH</fullName>
        <shortName evidence="10">IGPS subunit HisH</shortName>
    </alternativeName>
</protein>
<comment type="pathway">
    <text evidence="1 10">Amino-acid biosynthesis; L-histidine biosynthesis; L-histidine from 5-phospho-alpha-D-ribose 1-diphosphate: step 5/9.</text>
</comment>
<dbReference type="PROSITE" id="PS51273">
    <property type="entry name" value="GATASE_TYPE_1"/>
    <property type="match status" value="1"/>
</dbReference>
<dbReference type="NCBIfam" id="TIGR01855">
    <property type="entry name" value="IMP_synth_hisH"/>
    <property type="match status" value="1"/>
</dbReference>
<dbReference type="InterPro" id="IPR010139">
    <property type="entry name" value="Imidazole-glycPsynth_HisH"/>
</dbReference>
<evidence type="ECO:0000256" key="5">
    <source>
        <dbReference type="ARBA" id="ARBA00022962"/>
    </source>
</evidence>
<comment type="catalytic activity">
    <reaction evidence="8 10">
        <text>5-[(5-phospho-1-deoxy-D-ribulos-1-ylimino)methylamino]-1-(5-phospho-beta-D-ribosyl)imidazole-4-carboxamide + L-glutamine = D-erythro-1-(imidazol-4-yl)glycerol 3-phosphate + 5-amino-1-(5-phospho-beta-D-ribosyl)imidazole-4-carboxamide + L-glutamate + H(+)</text>
        <dbReference type="Rhea" id="RHEA:24793"/>
        <dbReference type="ChEBI" id="CHEBI:15378"/>
        <dbReference type="ChEBI" id="CHEBI:29985"/>
        <dbReference type="ChEBI" id="CHEBI:58278"/>
        <dbReference type="ChEBI" id="CHEBI:58359"/>
        <dbReference type="ChEBI" id="CHEBI:58475"/>
        <dbReference type="ChEBI" id="CHEBI:58525"/>
        <dbReference type="EC" id="4.3.2.10"/>
    </reaction>
</comment>
<dbReference type="SUPFAM" id="SSF52317">
    <property type="entry name" value="Class I glutamine amidotransferase-like"/>
    <property type="match status" value="1"/>
</dbReference>
<evidence type="ECO:0000256" key="6">
    <source>
        <dbReference type="ARBA" id="ARBA00023102"/>
    </source>
</evidence>
<dbReference type="OrthoDB" id="9807137at2"/>
<evidence type="ECO:0000256" key="1">
    <source>
        <dbReference type="ARBA" id="ARBA00005091"/>
    </source>
</evidence>
<dbReference type="UniPathway" id="UPA00031">
    <property type="reaction ID" value="UER00010"/>
</dbReference>
<name>A0A1B3ZAI3_9SPHN</name>
<dbReference type="GO" id="GO:0005737">
    <property type="term" value="C:cytoplasm"/>
    <property type="evidence" value="ECO:0007669"/>
    <property type="project" value="UniProtKB-SubCell"/>
</dbReference>
<accession>A0A1B3ZAI3</accession>
<dbReference type="EC" id="4.3.2.10" evidence="10"/>
<evidence type="ECO:0000313" key="14">
    <source>
        <dbReference type="Proteomes" id="UP000094256"/>
    </source>
</evidence>
<feature type="active site" evidence="10 11">
    <location>
        <position position="183"/>
    </location>
</feature>